<dbReference type="HOGENOM" id="CLU_2821493_0_0_11"/>
<comment type="caution">
    <text evidence="1">The sequence shown here is derived from an EMBL/GenBank/DDBJ whole genome shotgun (WGS) entry which is preliminary data.</text>
</comment>
<evidence type="ECO:0000313" key="2">
    <source>
        <dbReference type="Proteomes" id="UP000003111"/>
    </source>
</evidence>
<dbReference type="EMBL" id="ACLF03000003">
    <property type="protein sequence ID" value="EFQ84098.1"/>
    <property type="molecule type" value="Genomic_DNA"/>
</dbReference>
<dbReference type="Proteomes" id="UP000003111">
    <property type="component" value="Unassembled WGS sequence"/>
</dbReference>
<name>E2SA24_9ACTN</name>
<dbReference type="AlphaFoldDB" id="E2SA24"/>
<sequence length="66" mass="6652">MPPGDPPASRLMAASVTGNTLTGKSVRWGWARSLSGAAHRPASQPVSLRVCGLCGAGSEFEVSGVA</sequence>
<evidence type="ECO:0000313" key="1">
    <source>
        <dbReference type="EMBL" id="EFQ84098.1"/>
    </source>
</evidence>
<protein>
    <submittedName>
        <fullName evidence="1">Uncharacterized protein</fullName>
    </submittedName>
</protein>
<gene>
    <name evidence="1" type="ORF">HMPREF0063_10814</name>
</gene>
<keyword evidence="2" id="KW-1185">Reference proteome</keyword>
<proteinExistence type="predicted"/>
<accession>E2SA24</accession>
<organism evidence="1 2">
    <name type="scientific">Aeromicrobium marinum DSM 15272</name>
    <dbReference type="NCBI Taxonomy" id="585531"/>
    <lineage>
        <taxon>Bacteria</taxon>
        <taxon>Bacillati</taxon>
        <taxon>Actinomycetota</taxon>
        <taxon>Actinomycetes</taxon>
        <taxon>Propionibacteriales</taxon>
        <taxon>Nocardioidaceae</taxon>
        <taxon>Aeromicrobium</taxon>
    </lineage>
</organism>
<reference evidence="1" key="1">
    <citation type="submission" date="2010-08" db="EMBL/GenBank/DDBJ databases">
        <authorList>
            <person name="Muzny D."/>
            <person name="Qin X."/>
            <person name="Buhay C."/>
            <person name="Dugan-Rocha S."/>
            <person name="Ding Y."/>
            <person name="Chen G."/>
            <person name="Hawes A."/>
            <person name="Holder M."/>
            <person name="Jhangiani S."/>
            <person name="Johnson A."/>
            <person name="Khan Z."/>
            <person name="Li Z."/>
            <person name="Liu W."/>
            <person name="Liu X."/>
            <person name="Perez L."/>
            <person name="Shen H."/>
            <person name="Wang Q."/>
            <person name="Watt J."/>
            <person name="Xi L."/>
            <person name="Xin Y."/>
            <person name="Zhou J."/>
            <person name="Deng J."/>
            <person name="Jiang H."/>
            <person name="Liu Y."/>
            <person name="Qu J."/>
            <person name="Song X.-Z."/>
            <person name="Zhang L."/>
            <person name="Villasana D."/>
            <person name="Johnson A."/>
            <person name="Liu J."/>
            <person name="Liyanage D."/>
            <person name="Lorensuhewa L."/>
            <person name="Robinson T."/>
            <person name="Song A."/>
            <person name="Song B.-B."/>
            <person name="Dinh H."/>
            <person name="Thornton R."/>
            <person name="Coyle M."/>
            <person name="Francisco L."/>
            <person name="Jackson L."/>
            <person name="Javaid M."/>
            <person name="Korchina V."/>
            <person name="Kovar C."/>
            <person name="Mata R."/>
            <person name="Mathew T."/>
            <person name="Ngo R."/>
            <person name="Nguyen L."/>
            <person name="Nguyen N."/>
            <person name="Okwuonu G."/>
            <person name="Ongeri F."/>
            <person name="Pham C."/>
            <person name="Simmons D."/>
            <person name="Wilczek-Boney K."/>
            <person name="Hale W."/>
            <person name="Jakkamsetti A."/>
            <person name="Pham P."/>
            <person name="Ruth R."/>
            <person name="San Lucas F."/>
            <person name="Warren J."/>
            <person name="Zhang J."/>
            <person name="Zhao Z."/>
            <person name="Zhou C."/>
            <person name="Zhu D."/>
            <person name="Lee S."/>
            <person name="Bess C."/>
            <person name="Blankenburg K."/>
            <person name="Forbes L."/>
            <person name="Fu Q."/>
            <person name="Gubbala S."/>
            <person name="Hirani K."/>
            <person name="Jayaseelan J.C."/>
            <person name="Lara F."/>
            <person name="Munidasa M."/>
            <person name="Palculict T."/>
            <person name="Patil S."/>
            <person name="Pu L.-L."/>
            <person name="Saada N."/>
            <person name="Tang L."/>
            <person name="Weissenberger G."/>
            <person name="Zhu Y."/>
            <person name="Hemphill L."/>
            <person name="Shang Y."/>
            <person name="Youmans B."/>
            <person name="Ayvaz T."/>
            <person name="Ross M."/>
            <person name="Santibanez J."/>
            <person name="Aqrawi P."/>
            <person name="Gross S."/>
            <person name="Joshi V."/>
            <person name="Fowler G."/>
            <person name="Nazareth L."/>
            <person name="Reid J."/>
            <person name="Worley K."/>
            <person name="Petrosino J."/>
            <person name="Highlander S."/>
            <person name="Gibbs R."/>
        </authorList>
    </citation>
    <scope>NUCLEOTIDE SEQUENCE [LARGE SCALE GENOMIC DNA]</scope>
    <source>
        <strain evidence="1">DSM 15272</strain>
    </source>
</reference>